<feature type="region of interest" description="Disordered" evidence="16">
    <location>
        <begin position="1"/>
        <end position="37"/>
    </location>
</feature>
<evidence type="ECO:0000256" key="3">
    <source>
        <dbReference type="ARBA" id="ARBA00022598"/>
    </source>
</evidence>
<sequence>MMKASSGSAAEATSTGKAIKEKKQPAATTEKPDANNADSMFGVGDGALTMAAELIAYDVDKHAQEITLTPEGRLPYSALTATLETIGNESKRLLIVRYLTNFFRVVLHKCPHALLDVLYLCVNKVAPDYAGLELGIGDATLITALASTTGKKESSIKSQYDEVGDLGLVALKAKSSQKSLGSFFGGAASAKKPPLTCHDIFSAFVSIAKEEGGNSKSRRIDSIRKMLVRAQNDEAGWIVRGLQGKLRIGLAENSVLAALGQACCMHEIDMRCETSKITGEKPEKLDTAKVLMPHLVAANEAIRTVYSECPNYGKIVDTMLAPVLAYRAWRDAGASEPPTWQEVPGGMADVRRLCSFEPGVPVHPMLSKPTKGVQEILTRFNAETEFQCEYKYDGERTQIHVFLQKRGSHKRKSDASAAAPAVAAAAPASKKSAAAGFFAPRASPSKAAAAAAAAATTATAETGAAASETETEACASAAAEPDTSATYERVVKIYSRNSEDMTTRYPDVTVLVDQFLPPAPSAPLQGTPDSYADASEVDDAVCESIVIDAESVAFDRETKTILPFQNLMNRKKKDVKLEDVKVNVCVFAFDILYYNGVPLLKKPLRERREILAKVCKEIPNMFQLSSVMVSREFDDINNFLNESVGASTEGLIIKTLDDTYEPSRRSLNWLKLKKDYIEDGGGEGGLGDSVDLVPIAAWHGKGKRTGVYGAYLLACYNPETESYESCCKIGTGFSEEVLESHTKALQETEIQWSGTGAPRSYLLVGDMLKPDIWLEPTQVWEVKAADLSLSPTHKAAIGVADEHRGVALRFPRFLRIREDKKPDEATTNAQISEMYWGQESVQKKDVVVDDEDDMML</sequence>
<dbReference type="InterPro" id="IPR012309">
    <property type="entry name" value="DNA_ligase_ATP-dep_C"/>
</dbReference>
<dbReference type="EMBL" id="BNJQ01000019">
    <property type="protein sequence ID" value="GHP08206.1"/>
    <property type="molecule type" value="Genomic_DNA"/>
</dbReference>
<evidence type="ECO:0000256" key="2">
    <source>
        <dbReference type="ARBA" id="ARBA00012727"/>
    </source>
</evidence>
<evidence type="ECO:0000256" key="6">
    <source>
        <dbReference type="ARBA" id="ARBA00022741"/>
    </source>
</evidence>
<dbReference type="GO" id="GO:0051301">
    <property type="term" value="P:cell division"/>
    <property type="evidence" value="ECO:0007669"/>
    <property type="project" value="UniProtKB-KW"/>
</dbReference>
<dbReference type="InterPro" id="IPR012308">
    <property type="entry name" value="DNA_ligase_ATP-dep_N"/>
</dbReference>
<evidence type="ECO:0000256" key="12">
    <source>
        <dbReference type="ARBA" id="ARBA00034003"/>
    </source>
</evidence>
<dbReference type="Gene3D" id="3.30.1490.70">
    <property type="match status" value="1"/>
</dbReference>
<keyword evidence="3" id="KW-0436">Ligase</keyword>
<dbReference type="Pfam" id="PF01068">
    <property type="entry name" value="DNA_ligase_A_M"/>
    <property type="match status" value="2"/>
</dbReference>
<evidence type="ECO:0000256" key="15">
    <source>
        <dbReference type="RuleBase" id="RU004196"/>
    </source>
</evidence>
<keyword evidence="5" id="KW-0235">DNA replication</keyword>
<dbReference type="CDD" id="cd07900">
    <property type="entry name" value="Adenylation_DNA_ligase_I_Euk"/>
    <property type="match status" value="1"/>
</dbReference>
<keyword evidence="10" id="KW-0234">DNA repair</keyword>
<accession>A0A830HLC4</accession>
<dbReference type="Pfam" id="PF04675">
    <property type="entry name" value="DNA_ligase_A_N"/>
    <property type="match status" value="1"/>
</dbReference>
<dbReference type="GO" id="GO:0006273">
    <property type="term" value="P:lagging strand elongation"/>
    <property type="evidence" value="ECO:0007669"/>
    <property type="project" value="TreeGrafter"/>
</dbReference>
<keyword evidence="7" id="KW-0227">DNA damage</keyword>
<keyword evidence="19" id="KW-1185">Reference proteome</keyword>
<evidence type="ECO:0000256" key="16">
    <source>
        <dbReference type="SAM" id="MobiDB-lite"/>
    </source>
</evidence>
<dbReference type="FunFam" id="2.40.50.140:FF:000062">
    <property type="entry name" value="DNA ligase"/>
    <property type="match status" value="1"/>
</dbReference>
<dbReference type="InterPro" id="IPR050191">
    <property type="entry name" value="ATP-dep_DNA_ligase"/>
</dbReference>
<dbReference type="SUPFAM" id="SSF50249">
    <property type="entry name" value="Nucleic acid-binding proteins"/>
    <property type="match status" value="1"/>
</dbReference>
<proteinExistence type="inferred from homology"/>
<dbReference type="InterPro" id="IPR036599">
    <property type="entry name" value="DNA_ligase_N_sf"/>
</dbReference>
<dbReference type="SUPFAM" id="SSF117018">
    <property type="entry name" value="ATP-dependent DNA ligase DNA-binding domain"/>
    <property type="match status" value="1"/>
</dbReference>
<dbReference type="Gene3D" id="2.40.50.140">
    <property type="entry name" value="Nucleic acid-binding proteins"/>
    <property type="match status" value="1"/>
</dbReference>
<keyword evidence="11" id="KW-0131">Cell cycle</keyword>
<dbReference type="InterPro" id="IPR016059">
    <property type="entry name" value="DNA_ligase_ATP-dep_CS"/>
</dbReference>
<evidence type="ECO:0000259" key="17">
    <source>
        <dbReference type="PROSITE" id="PS50160"/>
    </source>
</evidence>
<keyword evidence="4" id="KW-0132">Cell division</keyword>
<dbReference type="GO" id="GO:0005524">
    <property type="term" value="F:ATP binding"/>
    <property type="evidence" value="ECO:0007669"/>
    <property type="project" value="UniProtKB-KW"/>
</dbReference>
<dbReference type="PANTHER" id="PTHR45674">
    <property type="entry name" value="DNA LIGASE 1/3 FAMILY MEMBER"/>
    <property type="match status" value="1"/>
</dbReference>
<dbReference type="Proteomes" id="UP000660262">
    <property type="component" value="Unassembled WGS sequence"/>
</dbReference>
<keyword evidence="8" id="KW-0067">ATP-binding</keyword>
<dbReference type="GO" id="GO:0005634">
    <property type="term" value="C:nucleus"/>
    <property type="evidence" value="ECO:0007669"/>
    <property type="project" value="TreeGrafter"/>
</dbReference>
<evidence type="ECO:0000256" key="11">
    <source>
        <dbReference type="ARBA" id="ARBA00023306"/>
    </source>
</evidence>
<comment type="similarity">
    <text evidence="1 15">Belongs to the ATP-dependent DNA ligase family.</text>
</comment>
<dbReference type="EC" id="6.5.1.1" evidence="2"/>
<dbReference type="GO" id="GO:0005739">
    <property type="term" value="C:mitochondrion"/>
    <property type="evidence" value="ECO:0007669"/>
    <property type="project" value="TreeGrafter"/>
</dbReference>
<evidence type="ECO:0000313" key="19">
    <source>
        <dbReference type="Proteomes" id="UP000660262"/>
    </source>
</evidence>
<dbReference type="SUPFAM" id="SSF56091">
    <property type="entry name" value="DNA ligase/mRNA capping enzyme, catalytic domain"/>
    <property type="match status" value="2"/>
</dbReference>
<dbReference type="PROSITE" id="PS50160">
    <property type="entry name" value="DNA_LIGASE_A3"/>
    <property type="match status" value="1"/>
</dbReference>
<dbReference type="PANTHER" id="PTHR45674:SF4">
    <property type="entry name" value="DNA LIGASE 1"/>
    <property type="match status" value="1"/>
</dbReference>
<dbReference type="AlphaFoldDB" id="A0A830HLC4"/>
<dbReference type="InterPro" id="IPR012340">
    <property type="entry name" value="NA-bd_OB-fold"/>
</dbReference>
<gene>
    <name evidence="18" type="ORF">PPROV_000694700</name>
</gene>
<feature type="domain" description="ATP-dependent DNA ligase family profile" evidence="17">
    <location>
        <begin position="577"/>
        <end position="717"/>
    </location>
</feature>
<name>A0A830HLC4_9CHLO</name>
<protein>
    <recommendedName>
        <fullName evidence="13">DNA ligase 1</fullName>
        <ecNumber evidence="2">6.5.1.1</ecNumber>
    </recommendedName>
    <alternativeName>
        <fullName evidence="14">DNA ligase I</fullName>
    </alternativeName>
</protein>
<dbReference type="GO" id="GO:0071897">
    <property type="term" value="P:DNA biosynthetic process"/>
    <property type="evidence" value="ECO:0007669"/>
    <property type="project" value="InterPro"/>
</dbReference>
<evidence type="ECO:0000256" key="10">
    <source>
        <dbReference type="ARBA" id="ARBA00023204"/>
    </source>
</evidence>
<evidence type="ECO:0000256" key="7">
    <source>
        <dbReference type="ARBA" id="ARBA00022763"/>
    </source>
</evidence>
<dbReference type="GO" id="GO:0003910">
    <property type="term" value="F:DNA ligase (ATP) activity"/>
    <property type="evidence" value="ECO:0007669"/>
    <property type="project" value="UniProtKB-EC"/>
</dbReference>
<evidence type="ECO:0000256" key="9">
    <source>
        <dbReference type="ARBA" id="ARBA00023172"/>
    </source>
</evidence>
<feature type="compositionally biased region" description="Low complexity" evidence="16">
    <location>
        <begin position="1"/>
        <end position="17"/>
    </location>
</feature>
<evidence type="ECO:0000256" key="4">
    <source>
        <dbReference type="ARBA" id="ARBA00022618"/>
    </source>
</evidence>
<evidence type="ECO:0000256" key="8">
    <source>
        <dbReference type="ARBA" id="ARBA00022840"/>
    </source>
</evidence>
<evidence type="ECO:0000256" key="1">
    <source>
        <dbReference type="ARBA" id="ARBA00007572"/>
    </source>
</evidence>
<dbReference type="InterPro" id="IPR000977">
    <property type="entry name" value="DNA_ligase_ATP-dep"/>
</dbReference>
<dbReference type="Pfam" id="PF04679">
    <property type="entry name" value="DNA_ligase_A_C"/>
    <property type="match status" value="1"/>
</dbReference>
<dbReference type="GO" id="GO:0003677">
    <property type="term" value="F:DNA binding"/>
    <property type="evidence" value="ECO:0007669"/>
    <property type="project" value="InterPro"/>
</dbReference>
<comment type="catalytic activity">
    <reaction evidence="12">
        <text>ATP + (deoxyribonucleotide)n-3'-hydroxyl + 5'-phospho-(deoxyribonucleotide)m = (deoxyribonucleotide)n+m + AMP + diphosphate.</text>
        <dbReference type="EC" id="6.5.1.1"/>
    </reaction>
</comment>
<dbReference type="GO" id="GO:0006281">
    <property type="term" value="P:DNA repair"/>
    <property type="evidence" value="ECO:0007669"/>
    <property type="project" value="UniProtKB-KW"/>
</dbReference>
<evidence type="ECO:0000313" key="18">
    <source>
        <dbReference type="EMBL" id="GHP08206.1"/>
    </source>
</evidence>
<dbReference type="PROSITE" id="PS00333">
    <property type="entry name" value="DNA_LIGASE_A2"/>
    <property type="match status" value="1"/>
</dbReference>
<dbReference type="Gene3D" id="1.10.3260.10">
    <property type="entry name" value="DNA ligase, ATP-dependent, N-terminal domain"/>
    <property type="match status" value="1"/>
</dbReference>
<keyword evidence="9" id="KW-0233">DNA recombination</keyword>
<organism evidence="18 19">
    <name type="scientific">Pycnococcus provasolii</name>
    <dbReference type="NCBI Taxonomy" id="41880"/>
    <lineage>
        <taxon>Eukaryota</taxon>
        <taxon>Viridiplantae</taxon>
        <taxon>Chlorophyta</taxon>
        <taxon>Pseudoscourfieldiophyceae</taxon>
        <taxon>Pseudoscourfieldiales</taxon>
        <taxon>Pycnococcaceae</taxon>
        <taxon>Pycnococcus</taxon>
    </lineage>
</organism>
<evidence type="ECO:0000256" key="5">
    <source>
        <dbReference type="ARBA" id="ARBA00022705"/>
    </source>
</evidence>
<dbReference type="NCBIfam" id="TIGR00574">
    <property type="entry name" value="dnl1"/>
    <property type="match status" value="1"/>
</dbReference>
<dbReference type="OrthoDB" id="206088at2759"/>
<dbReference type="CDD" id="cd07969">
    <property type="entry name" value="OBF_DNA_ligase_I"/>
    <property type="match status" value="1"/>
</dbReference>
<dbReference type="GO" id="GO:0006310">
    <property type="term" value="P:DNA recombination"/>
    <property type="evidence" value="ECO:0007669"/>
    <property type="project" value="UniProtKB-KW"/>
</dbReference>
<comment type="caution">
    <text evidence="18">The sequence shown here is derived from an EMBL/GenBank/DDBJ whole genome shotgun (WGS) entry which is preliminary data.</text>
</comment>
<evidence type="ECO:0000256" key="14">
    <source>
        <dbReference type="ARBA" id="ARBA00041666"/>
    </source>
</evidence>
<evidence type="ECO:0000256" key="13">
    <source>
        <dbReference type="ARBA" id="ARBA00041131"/>
    </source>
</evidence>
<keyword evidence="6" id="KW-0547">Nucleotide-binding</keyword>
<reference evidence="18" key="1">
    <citation type="submission" date="2020-10" db="EMBL/GenBank/DDBJ databases">
        <title>Unveiling of a novel bifunctional photoreceptor, Dualchrome1, isolated from a cosmopolitan green alga.</title>
        <authorList>
            <person name="Suzuki S."/>
            <person name="Kawachi M."/>
        </authorList>
    </citation>
    <scope>NUCLEOTIDE SEQUENCE</scope>
    <source>
        <strain evidence="18">NIES 2893</strain>
    </source>
</reference>
<dbReference type="InterPro" id="IPR012310">
    <property type="entry name" value="DNA_ligase_ATP-dep_cent"/>
</dbReference>
<dbReference type="Gene3D" id="3.30.470.30">
    <property type="entry name" value="DNA ligase/mRNA capping enzyme"/>
    <property type="match status" value="2"/>
</dbReference>